<feature type="domain" description="Protein kinase" evidence="11">
    <location>
        <begin position="62"/>
        <end position="409"/>
    </location>
</feature>
<dbReference type="AlphaFoldDB" id="A0A167LW61"/>
<evidence type="ECO:0000256" key="10">
    <source>
        <dbReference type="SAM" id="MobiDB-lite"/>
    </source>
</evidence>
<dbReference type="PROSITE" id="PS00028">
    <property type="entry name" value="ZINC_FINGER_C2H2_1"/>
    <property type="match status" value="1"/>
</dbReference>
<dbReference type="GO" id="GO:0005737">
    <property type="term" value="C:cytoplasm"/>
    <property type="evidence" value="ECO:0007669"/>
    <property type="project" value="TreeGrafter"/>
</dbReference>
<comment type="subunit">
    <text evidence="2">Component of the EKC/KEOPS complex composed of at least BUD32, CGI121, GON7, KAE1 and PCC1; the whole complex dimerizes.</text>
</comment>
<dbReference type="Proteomes" id="UP000076874">
    <property type="component" value="Unassembled WGS sequence"/>
</dbReference>
<dbReference type="SUPFAM" id="SSF56112">
    <property type="entry name" value="Protein kinase-like (PK-like)"/>
    <property type="match status" value="1"/>
</dbReference>
<dbReference type="PROSITE" id="PS00109">
    <property type="entry name" value="PROTEIN_KINASE_TYR"/>
    <property type="match status" value="1"/>
</dbReference>
<comment type="caution">
    <text evidence="12">The sequence shown here is derived from an EMBL/GenBank/DDBJ whole genome shotgun (WGS) entry which is preliminary data.</text>
</comment>
<dbReference type="InterPro" id="IPR000719">
    <property type="entry name" value="Prot_kinase_dom"/>
</dbReference>
<evidence type="ECO:0000256" key="8">
    <source>
        <dbReference type="ARBA" id="ARBA00047899"/>
    </source>
</evidence>
<evidence type="ECO:0000313" key="13">
    <source>
        <dbReference type="Proteomes" id="UP000076874"/>
    </source>
</evidence>
<dbReference type="PANTHER" id="PTHR23257">
    <property type="entry name" value="SERINE-THREONINE PROTEIN KINASE"/>
    <property type="match status" value="1"/>
</dbReference>
<feature type="compositionally biased region" description="Basic and acidic residues" evidence="10">
    <location>
        <begin position="378"/>
        <end position="389"/>
    </location>
</feature>
<feature type="region of interest" description="Disordered" evidence="10">
    <location>
        <begin position="378"/>
        <end position="409"/>
    </location>
</feature>
<evidence type="ECO:0000256" key="6">
    <source>
        <dbReference type="ARBA" id="ARBA00030980"/>
    </source>
</evidence>
<dbReference type="InterPro" id="IPR013087">
    <property type="entry name" value="Znf_C2H2_type"/>
</dbReference>
<keyword evidence="12" id="KW-0808">Transferase</keyword>
<dbReference type="InterPro" id="IPR008266">
    <property type="entry name" value="Tyr_kinase_AS"/>
</dbReference>
<gene>
    <name evidence="12" type="ORF">SPI_09300</name>
</gene>
<dbReference type="EMBL" id="AZHD01000028">
    <property type="protein sequence ID" value="OAA53593.1"/>
    <property type="molecule type" value="Genomic_DNA"/>
</dbReference>
<keyword evidence="12" id="KW-0418">Kinase</keyword>
<evidence type="ECO:0000313" key="12">
    <source>
        <dbReference type="EMBL" id="OAA53593.1"/>
    </source>
</evidence>
<reference evidence="12 13" key="1">
    <citation type="journal article" date="2016" name="Genome Biol. Evol.">
        <title>Divergent and convergent evolution of fungal pathogenicity.</title>
        <authorList>
            <person name="Shang Y."/>
            <person name="Xiao G."/>
            <person name="Zheng P."/>
            <person name="Cen K."/>
            <person name="Zhan S."/>
            <person name="Wang C."/>
        </authorList>
    </citation>
    <scope>NUCLEOTIDE SEQUENCE [LARGE SCALE GENOMIC DNA]</scope>
    <source>
        <strain evidence="12 13">RCEF 264</strain>
    </source>
</reference>
<dbReference type="InterPro" id="IPR011009">
    <property type="entry name" value="Kinase-like_dom_sf"/>
</dbReference>
<proteinExistence type="predicted"/>
<sequence length="409" mass="45703">MFVDVLHCDMRAADMLADETTLGHIGLWLADLGGTVCHAFGIDGTGLSSIHFYPAAFNNTESEAIDLVGLGSLRALCYTIAAGRRSSTAARKCTTSTLETMIVGMSFDVIVTCTDDKTVLKGYQAWENGKLVSYCEFPCEEQLAREAYLYRHIGPHPRILTFYGLEEVHPGIHSLRLEYAPFRDLRQYMKTHSTLDDPGTPPLAQRHQMALDVAVALAYVHSRGVYHADISARNLFLFPGFRLKLGDFGGSGIVADTGGHAQHDPEYTRTTTHEESDYFLPPRGRAYHELPPLQRELFALGSALYEIVAWRRVYGPRVDPDVIADDDVRYKKRERGDQLPPLDDLGRVGPIIQRCWDEQYERAIDVVADLQAAIDADQDGKIGVRPEVMEDKEEEEEEEEKRVTSATAP</sequence>
<dbReference type="Pfam" id="PF00069">
    <property type="entry name" value="Pkinase"/>
    <property type="match status" value="1"/>
</dbReference>
<dbReference type="InterPro" id="IPR050167">
    <property type="entry name" value="Ser_Thr_protein_kinase"/>
</dbReference>
<evidence type="ECO:0000256" key="2">
    <source>
        <dbReference type="ARBA" id="ARBA00011534"/>
    </source>
</evidence>
<evidence type="ECO:0000256" key="5">
    <source>
        <dbReference type="ARBA" id="ARBA00019973"/>
    </source>
</evidence>
<dbReference type="STRING" id="1081102.A0A167LW61"/>
<comment type="catalytic activity">
    <reaction evidence="9">
        <text>L-seryl-[protein] + ATP = O-phospho-L-seryl-[protein] + ADP + H(+)</text>
        <dbReference type="Rhea" id="RHEA:17989"/>
        <dbReference type="Rhea" id="RHEA-COMP:9863"/>
        <dbReference type="Rhea" id="RHEA-COMP:11604"/>
        <dbReference type="ChEBI" id="CHEBI:15378"/>
        <dbReference type="ChEBI" id="CHEBI:29999"/>
        <dbReference type="ChEBI" id="CHEBI:30616"/>
        <dbReference type="ChEBI" id="CHEBI:83421"/>
        <dbReference type="ChEBI" id="CHEBI:456216"/>
        <dbReference type="EC" id="2.7.11.1"/>
    </reaction>
</comment>
<name>A0A167LW61_9HYPO</name>
<evidence type="ECO:0000256" key="4">
    <source>
        <dbReference type="ARBA" id="ARBA00013948"/>
    </source>
</evidence>
<dbReference type="GO" id="GO:0005524">
    <property type="term" value="F:ATP binding"/>
    <property type="evidence" value="ECO:0007669"/>
    <property type="project" value="InterPro"/>
</dbReference>
<evidence type="ECO:0000256" key="7">
    <source>
        <dbReference type="ARBA" id="ARBA00033194"/>
    </source>
</evidence>
<evidence type="ECO:0000259" key="11">
    <source>
        <dbReference type="PROSITE" id="PS50011"/>
    </source>
</evidence>
<comment type="catalytic activity">
    <reaction evidence="8">
        <text>L-threonyl-[protein] + ATP = O-phospho-L-threonyl-[protein] + ADP + H(+)</text>
        <dbReference type="Rhea" id="RHEA:46608"/>
        <dbReference type="Rhea" id="RHEA-COMP:11060"/>
        <dbReference type="Rhea" id="RHEA-COMP:11605"/>
        <dbReference type="ChEBI" id="CHEBI:15378"/>
        <dbReference type="ChEBI" id="CHEBI:30013"/>
        <dbReference type="ChEBI" id="CHEBI:30616"/>
        <dbReference type="ChEBI" id="CHEBI:61977"/>
        <dbReference type="ChEBI" id="CHEBI:456216"/>
        <dbReference type="EC" id="2.7.11.1"/>
    </reaction>
</comment>
<accession>A0A167LW61</accession>
<comment type="function">
    <text evidence="1">Component of the EKC/KEOPS complex that is required for the formation of a threonylcarbamoyl group on adenosine at position 37 (t(6)A37) in tRNAs that read codons beginning with adenine. The complex is probably involved in the transfer of the threonylcarbamoyl moiety of threonylcarbamoyl-AMP (TC-AMP) to the N6 group of A37. BUD32 has ATPase activity in the context of the EKC/KEOPS complex and likely plays a supporting role to the catalytic subunit KAE1. The EKC/KEOPS complex also promotes both telomere uncapping and telomere elongation. The complex is required for efficient recruitment of transcriptional coactivators.</text>
</comment>
<dbReference type="EC" id="2.7.11.1" evidence="3"/>
<dbReference type="Gene3D" id="1.10.510.10">
    <property type="entry name" value="Transferase(Phosphotransferase) domain 1"/>
    <property type="match status" value="1"/>
</dbReference>
<organism evidence="12 13">
    <name type="scientific">Niveomyces insectorum RCEF 264</name>
    <dbReference type="NCBI Taxonomy" id="1081102"/>
    <lineage>
        <taxon>Eukaryota</taxon>
        <taxon>Fungi</taxon>
        <taxon>Dikarya</taxon>
        <taxon>Ascomycota</taxon>
        <taxon>Pezizomycotina</taxon>
        <taxon>Sordariomycetes</taxon>
        <taxon>Hypocreomycetidae</taxon>
        <taxon>Hypocreales</taxon>
        <taxon>Cordycipitaceae</taxon>
        <taxon>Niveomyces</taxon>
    </lineage>
</organism>
<dbReference type="OrthoDB" id="4868353at2759"/>
<keyword evidence="13" id="KW-1185">Reference proteome</keyword>
<evidence type="ECO:0000256" key="1">
    <source>
        <dbReference type="ARBA" id="ARBA00003747"/>
    </source>
</evidence>
<dbReference type="PROSITE" id="PS50011">
    <property type="entry name" value="PROTEIN_KINASE_DOM"/>
    <property type="match status" value="1"/>
</dbReference>
<protein>
    <recommendedName>
        <fullName evidence="5">EKC/KEOPS complex subunit BUD32</fullName>
        <ecNumber evidence="3">2.7.11.1</ecNumber>
    </recommendedName>
    <alternativeName>
        <fullName evidence="6 7">Atypical Serine/threonine protein kinase BUD32</fullName>
    </alternativeName>
    <alternativeName>
        <fullName evidence="4">EKC/KEOPS complex subunit bud32</fullName>
    </alternativeName>
</protein>
<evidence type="ECO:0000256" key="3">
    <source>
        <dbReference type="ARBA" id="ARBA00012513"/>
    </source>
</evidence>
<feature type="compositionally biased region" description="Acidic residues" evidence="10">
    <location>
        <begin position="390"/>
        <end position="399"/>
    </location>
</feature>
<evidence type="ECO:0000256" key="9">
    <source>
        <dbReference type="ARBA" id="ARBA00048679"/>
    </source>
</evidence>
<dbReference type="GO" id="GO:0007165">
    <property type="term" value="P:signal transduction"/>
    <property type="evidence" value="ECO:0007669"/>
    <property type="project" value="TreeGrafter"/>
</dbReference>
<dbReference type="GO" id="GO:0004674">
    <property type="term" value="F:protein serine/threonine kinase activity"/>
    <property type="evidence" value="ECO:0007669"/>
    <property type="project" value="UniProtKB-EC"/>
</dbReference>